<evidence type="ECO:0000313" key="5">
    <source>
        <dbReference type="Proteomes" id="UP000663829"/>
    </source>
</evidence>
<comment type="caution">
    <text evidence="1">The sequence shown here is derived from an EMBL/GenBank/DDBJ whole genome shotgun (WGS) entry which is preliminary data.</text>
</comment>
<dbReference type="OrthoDB" id="10004994at2759"/>
<evidence type="ECO:0000313" key="2">
    <source>
        <dbReference type="EMBL" id="CAF1421587.1"/>
    </source>
</evidence>
<evidence type="ECO:0000313" key="4">
    <source>
        <dbReference type="EMBL" id="CAF4222088.1"/>
    </source>
</evidence>
<dbReference type="EMBL" id="CAJOBC010000982">
    <property type="protein sequence ID" value="CAF3644906.1"/>
    <property type="molecule type" value="Genomic_DNA"/>
</dbReference>
<dbReference type="Proteomes" id="UP000681722">
    <property type="component" value="Unassembled WGS sequence"/>
</dbReference>
<accession>A0A813WQP4</accession>
<reference evidence="1" key="1">
    <citation type="submission" date="2021-02" db="EMBL/GenBank/DDBJ databases">
        <authorList>
            <person name="Nowell W R."/>
        </authorList>
    </citation>
    <scope>NUCLEOTIDE SEQUENCE</scope>
</reference>
<organism evidence="1 5">
    <name type="scientific">Didymodactylos carnosus</name>
    <dbReference type="NCBI Taxonomy" id="1234261"/>
    <lineage>
        <taxon>Eukaryota</taxon>
        <taxon>Metazoa</taxon>
        <taxon>Spiralia</taxon>
        <taxon>Gnathifera</taxon>
        <taxon>Rotifera</taxon>
        <taxon>Eurotatoria</taxon>
        <taxon>Bdelloidea</taxon>
        <taxon>Philodinida</taxon>
        <taxon>Philodinidae</taxon>
        <taxon>Didymodactylos</taxon>
    </lineage>
</organism>
<evidence type="ECO:0000313" key="1">
    <source>
        <dbReference type="EMBL" id="CAF0857192.1"/>
    </source>
</evidence>
<sequence>MYYSFIYFLFKTLPRRIFRAIKFLINLKTLTLANKTKQFIKQQQTINESNPINNNQLVKCIGSSERTTTSGLILPTIQNIHTSEPILAVSNDYVLINERTRKRNQIIVYDEYLNYRSLKFPRKITIIETVHFSENKFLLLTETQLFIIDAKIMSSIEVIEEIIPYENAKIFKSCTYNINDNSLFLSYATWGGEIERWKQQPNWKLVNQYMPTQTTMTEYEYISNIKMNNNQLLAMTIYNSVIDQWHLEIRAIETLNKLKTILLPRSDFDYCLSLMNYDRWLIYNKYSNDFLLVDQYGKKQTGNYGQPIKNIALFRYNNLIVRTMEKLRIIIIADEE</sequence>
<dbReference type="Proteomes" id="UP000677228">
    <property type="component" value="Unassembled WGS sequence"/>
</dbReference>
<evidence type="ECO:0000313" key="3">
    <source>
        <dbReference type="EMBL" id="CAF3644906.1"/>
    </source>
</evidence>
<protein>
    <submittedName>
        <fullName evidence="1">Uncharacterized protein</fullName>
    </submittedName>
</protein>
<dbReference type="AlphaFoldDB" id="A0A813WQP4"/>
<keyword evidence="5" id="KW-1185">Reference proteome</keyword>
<dbReference type="Proteomes" id="UP000663829">
    <property type="component" value="Unassembled WGS sequence"/>
</dbReference>
<gene>
    <name evidence="1" type="ORF">GPM918_LOCUS6391</name>
    <name evidence="2" type="ORF">OVA965_LOCUS33712</name>
    <name evidence="3" type="ORF">SRO942_LOCUS6391</name>
    <name evidence="4" type="ORF">TMI583_LOCUS34604</name>
</gene>
<dbReference type="EMBL" id="CAJNOQ010000982">
    <property type="protein sequence ID" value="CAF0857192.1"/>
    <property type="molecule type" value="Genomic_DNA"/>
</dbReference>
<name>A0A813WQP4_9BILA</name>
<proteinExistence type="predicted"/>
<dbReference type="EMBL" id="CAJNOK010027530">
    <property type="protein sequence ID" value="CAF1421587.1"/>
    <property type="molecule type" value="Genomic_DNA"/>
</dbReference>
<dbReference type="EMBL" id="CAJOBA010049285">
    <property type="protein sequence ID" value="CAF4222088.1"/>
    <property type="molecule type" value="Genomic_DNA"/>
</dbReference>
<dbReference type="Proteomes" id="UP000682733">
    <property type="component" value="Unassembled WGS sequence"/>
</dbReference>